<sequence length="225" mass="25858">MNKFIEPLKKCILMKDFTEDDIDNFLNKVNYTICNYSREEVIAFEGSNCSSIGIVLSGNVEVQRIYASGKSITMGVLREGNIFGEVVVFSNKNTYPSTIISSHNSTVMFISKANILKLCNLAPIFLKNFMTLLSNKILMLNKKLKNISYQTIRQKITYFILDEYKVQNKLTIKLDMTKKSLAEQLGIPRPSLSRELLNMERENLIHMNKNIITIIDINSMYNLLY</sequence>
<dbReference type="InterPro" id="IPR050397">
    <property type="entry name" value="Env_Response_Regulators"/>
</dbReference>
<feature type="domain" description="HTH crp-type" evidence="5">
    <location>
        <begin position="150"/>
        <end position="218"/>
    </location>
</feature>
<dbReference type="SUPFAM" id="SSF46785">
    <property type="entry name" value="Winged helix' DNA-binding domain"/>
    <property type="match status" value="1"/>
</dbReference>
<dbReference type="InterPro" id="IPR018490">
    <property type="entry name" value="cNMP-bd_dom_sf"/>
</dbReference>
<keyword evidence="1" id="KW-0805">Transcription regulation</keyword>
<dbReference type="Pfam" id="PF00027">
    <property type="entry name" value="cNMP_binding"/>
    <property type="match status" value="1"/>
</dbReference>
<dbReference type="InterPro" id="IPR000595">
    <property type="entry name" value="cNMP-bd_dom"/>
</dbReference>
<dbReference type="CDD" id="cd00038">
    <property type="entry name" value="CAP_ED"/>
    <property type="match status" value="1"/>
</dbReference>
<dbReference type="SMART" id="SM00100">
    <property type="entry name" value="cNMP"/>
    <property type="match status" value="1"/>
</dbReference>
<dbReference type="Gene3D" id="2.60.120.10">
    <property type="entry name" value="Jelly Rolls"/>
    <property type="match status" value="1"/>
</dbReference>
<evidence type="ECO:0000259" key="4">
    <source>
        <dbReference type="PROSITE" id="PS50042"/>
    </source>
</evidence>
<evidence type="ECO:0000256" key="3">
    <source>
        <dbReference type="ARBA" id="ARBA00023163"/>
    </source>
</evidence>
<evidence type="ECO:0000313" key="7">
    <source>
        <dbReference type="Proteomes" id="UP001519307"/>
    </source>
</evidence>
<keyword evidence="2" id="KW-0238">DNA-binding</keyword>
<dbReference type="InterPro" id="IPR012318">
    <property type="entry name" value="HTH_CRP"/>
</dbReference>
<keyword evidence="3" id="KW-0804">Transcription</keyword>
<protein>
    <submittedName>
        <fullName evidence="6">CRP-like cAMP-binding protein</fullName>
    </submittedName>
</protein>
<dbReference type="InterPro" id="IPR014710">
    <property type="entry name" value="RmlC-like_jellyroll"/>
</dbReference>
<organism evidence="6 7">
    <name type="scientific">Clostridium algifaecis</name>
    <dbReference type="NCBI Taxonomy" id="1472040"/>
    <lineage>
        <taxon>Bacteria</taxon>
        <taxon>Bacillati</taxon>
        <taxon>Bacillota</taxon>
        <taxon>Clostridia</taxon>
        <taxon>Eubacteriales</taxon>
        <taxon>Clostridiaceae</taxon>
        <taxon>Clostridium</taxon>
    </lineage>
</organism>
<dbReference type="PROSITE" id="PS51063">
    <property type="entry name" value="HTH_CRP_2"/>
    <property type="match status" value="1"/>
</dbReference>
<dbReference type="RefSeq" id="WP_209702948.1">
    <property type="nucleotide sequence ID" value="NZ_JAGGLM010000019.1"/>
</dbReference>
<keyword evidence="7" id="KW-1185">Reference proteome</keyword>
<evidence type="ECO:0000256" key="2">
    <source>
        <dbReference type="ARBA" id="ARBA00023125"/>
    </source>
</evidence>
<accession>A0ABS4KUF7</accession>
<dbReference type="PROSITE" id="PS50042">
    <property type="entry name" value="CNMP_BINDING_3"/>
    <property type="match status" value="1"/>
</dbReference>
<name>A0ABS4KUF7_9CLOT</name>
<dbReference type="SUPFAM" id="SSF51206">
    <property type="entry name" value="cAMP-binding domain-like"/>
    <property type="match status" value="1"/>
</dbReference>
<dbReference type="SMART" id="SM00419">
    <property type="entry name" value="HTH_CRP"/>
    <property type="match status" value="1"/>
</dbReference>
<proteinExistence type="predicted"/>
<evidence type="ECO:0000259" key="5">
    <source>
        <dbReference type="PROSITE" id="PS51063"/>
    </source>
</evidence>
<dbReference type="PANTHER" id="PTHR24567:SF58">
    <property type="entry name" value="CYCLIC AMP-BINDING REGULATORY PROTEIN"/>
    <property type="match status" value="1"/>
</dbReference>
<dbReference type="PANTHER" id="PTHR24567">
    <property type="entry name" value="CRP FAMILY TRANSCRIPTIONAL REGULATORY PROTEIN"/>
    <property type="match status" value="1"/>
</dbReference>
<evidence type="ECO:0000256" key="1">
    <source>
        <dbReference type="ARBA" id="ARBA00023015"/>
    </source>
</evidence>
<reference evidence="6 7" key="1">
    <citation type="submission" date="2021-03" db="EMBL/GenBank/DDBJ databases">
        <title>Genomic Encyclopedia of Type Strains, Phase IV (KMG-IV): sequencing the most valuable type-strain genomes for metagenomic binning, comparative biology and taxonomic classification.</title>
        <authorList>
            <person name="Goeker M."/>
        </authorList>
    </citation>
    <scope>NUCLEOTIDE SEQUENCE [LARGE SCALE GENOMIC DNA]</scope>
    <source>
        <strain evidence="6 7">DSM 28783</strain>
    </source>
</reference>
<gene>
    <name evidence="6" type="ORF">J2Z42_002394</name>
</gene>
<comment type="caution">
    <text evidence="6">The sequence shown here is derived from an EMBL/GenBank/DDBJ whole genome shotgun (WGS) entry which is preliminary data.</text>
</comment>
<feature type="domain" description="Cyclic nucleotide-binding" evidence="4">
    <location>
        <begin position="13"/>
        <end position="118"/>
    </location>
</feature>
<dbReference type="EMBL" id="JAGGLM010000019">
    <property type="protein sequence ID" value="MBP2033687.1"/>
    <property type="molecule type" value="Genomic_DNA"/>
</dbReference>
<dbReference type="InterPro" id="IPR036390">
    <property type="entry name" value="WH_DNA-bd_sf"/>
</dbReference>
<dbReference type="Proteomes" id="UP001519307">
    <property type="component" value="Unassembled WGS sequence"/>
</dbReference>
<dbReference type="Pfam" id="PF13545">
    <property type="entry name" value="HTH_Crp_2"/>
    <property type="match status" value="1"/>
</dbReference>
<evidence type="ECO:0000313" key="6">
    <source>
        <dbReference type="EMBL" id="MBP2033687.1"/>
    </source>
</evidence>